<reference evidence="1" key="2">
    <citation type="submission" date="2020-05" db="UniProtKB">
        <authorList>
            <consortium name="EnsemblMetazoa"/>
        </authorList>
    </citation>
    <scope>IDENTIFICATION</scope>
    <source>
        <strain evidence="1">IAEA</strain>
    </source>
</reference>
<accession>A0A1B0AZC0</accession>
<reference evidence="2" key="1">
    <citation type="submission" date="2015-01" db="EMBL/GenBank/DDBJ databases">
        <authorList>
            <person name="Aksoy S."/>
            <person name="Warren W."/>
            <person name="Wilson R.K."/>
        </authorList>
    </citation>
    <scope>NUCLEOTIDE SEQUENCE [LARGE SCALE GENOMIC DNA]</scope>
    <source>
        <strain evidence="2">IAEA</strain>
    </source>
</reference>
<evidence type="ECO:0000313" key="2">
    <source>
        <dbReference type="Proteomes" id="UP000092460"/>
    </source>
</evidence>
<protein>
    <submittedName>
        <fullName evidence="1">Uncharacterized protein</fullName>
    </submittedName>
</protein>
<organism evidence="1 2">
    <name type="scientific">Glossina palpalis gambiensis</name>
    <dbReference type="NCBI Taxonomy" id="67801"/>
    <lineage>
        <taxon>Eukaryota</taxon>
        <taxon>Metazoa</taxon>
        <taxon>Ecdysozoa</taxon>
        <taxon>Arthropoda</taxon>
        <taxon>Hexapoda</taxon>
        <taxon>Insecta</taxon>
        <taxon>Pterygota</taxon>
        <taxon>Neoptera</taxon>
        <taxon>Endopterygota</taxon>
        <taxon>Diptera</taxon>
        <taxon>Brachycera</taxon>
        <taxon>Muscomorpha</taxon>
        <taxon>Hippoboscoidea</taxon>
        <taxon>Glossinidae</taxon>
        <taxon>Glossina</taxon>
    </lineage>
</organism>
<keyword evidence="2" id="KW-1185">Reference proteome</keyword>
<dbReference type="AlphaFoldDB" id="A0A1B0AZC0"/>
<name>A0A1B0AZC0_9MUSC</name>
<dbReference type="VEuPathDB" id="VectorBase:GPPI013722"/>
<dbReference type="Proteomes" id="UP000092460">
    <property type="component" value="Unassembled WGS sequence"/>
</dbReference>
<evidence type="ECO:0000313" key="1">
    <source>
        <dbReference type="EnsemblMetazoa" id="GPPI013722-PA"/>
    </source>
</evidence>
<dbReference type="EMBL" id="JXJN01006234">
    <property type="status" value="NOT_ANNOTATED_CDS"/>
    <property type="molecule type" value="Genomic_DNA"/>
</dbReference>
<proteinExistence type="predicted"/>
<dbReference type="EnsemblMetazoa" id="GPPI013722-RA">
    <property type="protein sequence ID" value="GPPI013722-PA"/>
    <property type="gene ID" value="GPPI013722"/>
</dbReference>
<sequence>MIPTSVGRYNTKLLEQESIAERIWIDLYTQGILYFVFIRIRKSYDSWERFIASIPICGRILGRTISFMHAFLSYKVLRSHAVPIPYQAINNGRELPNTEITYGFDTNHAYCSMLKSFYVKYKFHGSVRLSLAFFIYGICERPMGSNSETKILPIHTLNLDSYKTCFVFIACFSGHFHSYVILMSHHFLHGRETLSLNIYFELFLILFDYTIWKPFDN</sequence>